<dbReference type="PANTHER" id="PTHR43050">
    <property type="entry name" value="SERINE / THREONINE RACEMASE FAMILY MEMBER"/>
    <property type="match status" value="1"/>
</dbReference>
<dbReference type="GO" id="GO:0030170">
    <property type="term" value="F:pyridoxal phosphate binding"/>
    <property type="evidence" value="ECO:0007669"/>
    <property type="project" value="InterPro"/>
</dbReference>
<dbReference type="GO" id="GO:0003941">
    <property type="term" value="F:L-serine ammonia-lyase activity"/>
    <property type="evidence" value="ECO:0007669"/>
    <property type="project" value="TreeGrafter"/>
</dbReference>
<keyword evidence="8" id="KW-0456">Lyase</keyword>
<dbReference type="InterPro" id="IPR001926">
    <property type="entry name" value="TrpB-like_PALP"/>
</dbReference>
<evidence type="ECO:0000256" key="3">
    <source>
        <dbReference type="ARBA" id="ARBA00001936"/>
    </source>
</evidence>
<dbReference type="GO" id="GO:0000287">
    <property type="term" value="F:magnesium ion binding"/>
    <property type="evidence" value="ECO:0007669"/>
    <property type="project" value="TreeGrafter"/>
</dbReference>
<dbReference type="GO" id="GO:0008721">
    <property type="term" value="F:D-serine ammonia-lyase activity"/>
    <property type="evidence" value="ECO:0007669"/>
    <property type="project" value="TreeGrafter"/>
</dbReference>
<dbReference type="Pfam" id="PF00291">
    <property type="entry name" value="PALP"/>
    <property type="match status" value="1"/>
</dbReference>
<dbReference type="RefSeq" id="WP_264791192.1">
    <property type="nucleotide sequence ID" value="NZ_AP026867.1"/>
</dbReference>
<dbReference type="CDD" id="cd01562">
    <property type="entry name" value="Thr-dehyd"/>
    <property type="match status" value="1"/>
</dbReference>
<gene>
    <name evidence="10" type="ORF">AsAng_0005430</name>
</gene>
<dbReference type="Proteomes" id="UP001060919">
    <property type="component" value="Chromosome"/>
</dbReference>
<evidence type="ECO:0000313" key="10">
    <source>
        <dbReference type="EMBL" id="BDS09838.1"/>
    </source>
</evidence>
<evidence type="ECO:0000256" key="2">
    <source>
        <dbReference type="ARBA" id="ARBA00001933"/>
    </source>
</evidence>
<evidence type="ECO:0000256" key="6">
    <source>
        <dbReference type="ARBA" id="ARBA00022842"/>
    </source>
</evidence>
<keyword evidence="11" id="KW-1185">Reference proteome</keyword>
<dbReference type="AlphaFoldDB" id="A0A915YB66"/>
<reference evidence="10" key="1">
    <citation type="submission" date="2022-09" db="EMBL/GenBank/DDBJ databases">
        <title>Aureispira anguillicida sp. nov., isolated from Leptocephalus of Japanese eel Anguilla japonica.</title>
        <authorList>
            <person name="Yuasa K."/>
            <person name="Mekata T."/>
            <person name="Ikunari K."/>
        </authorList>
    </citation>
    <scope>NUCLEOTIDE SEQUENCE</scope>
    <source>
        <strain evidence="10">EL160426</strain>
    </source>
</reference>
<evidence type="ECO:0000313" key="11">
    <source>
        <dbReference type="Proteomes" id="UP001060919"/>
    </source>
</evidence>
<comment type="cofactor">
    <cofactor evidence="4">
        <name>Mg(2+)</name>
        <dbReference type="ChEBI" id="CHEBI:18420"/>
    </cofactor>
</comment>
<feature type="domain" description="Tryptophan synthase beta chain-like PALP" evidence="9">
    <location>
        <begin position="21"/>
        <end position="308"/>
    </location>
</feature>
<dbReference type="GO" id="GO:0070179">
    <property type="term" value="P:D-serine biosynthetic process"/>
    <property type="evidence" value="ECO:0007669"/>
    <property type="project" value="TreeGrafter"/>
</dbReference>
<dbReference type="KEGG" id="aup:AsAng_0005430"/>
<keyword evidence="7" id="KW-0663">Pyridoxal phosphate</keyword>
<organism evidence="10 11">
    <name type="scientific">Aureispira anguillae</name>
    <dbReference type="NCBI Taxonomy" id="2864201"/>
    <lineage>
        <taxon>Bacteria</taxon>
        <taxon>Pseudomonadati</taxon>
        <taxon>Bacteroidota</taxon>
        <taxon>Saprospiria</taxon>
        <taxon>Saprospirales</taxon>
        <taxon>Saprospiraceae</taxon>
        <taxon>Aureispira</taxon>
    </lineage>
</organism>
<proteinExistence type="inferred from homology"/>
<dbReference type="PROSITE" id="PS00165">
    <property type="entry name" value="DEHYDRATASE_SER_THR"/>
    <property type="match status" value="1"/>
</dbReference>
<dbReference type="FunFam" id="3.40.50.1100:FF:000007">
    <property type="entry name" value="L-threonine dehydratase catabolic TdcB"/>
    <property type="match status" value="1"/>
</dbReference>
<dbReference type="GO" id="GO:0018114">
    <property type="term" value="F:threonine racemase activity"/>
    <property type="evidence" value="ECO:0007669"/>
    <property type="project" value="TreeGrafter"/>
</dbReference>
<evidence type="ECO:0000256" key="7">
    <source>
        <dbReference type="ARBA" id="ARBA00022898"/>
    </source>
</evidence>
<dbReference type="Gene3D" id="3.40.50.1100">
    <property type="match status" value="2"/>
</dbReference>
<dbReference type="SUPFAM" id="SSF53686">
    <property type="entry name" value="Tryptophan synthase beta subunit-like PLP-dependent enzymes"/>
    <property type="match status" value="1"/>
</dbReference>
<name>A0A915YB66_9BACT</name>
<dbReference type="InterPro" id="IPR000634">
    <property type="entry name" value="Ser/Thr_deHydtase_PyrdxlP-BS"/>
</dbReference>
<dbReference type="GO" id="GO:0005524">
    <property type="term" value="F:ATP binding"/>
    <property type="evidence" value="ECO:0007669"/>
    <property type="project" value="TreeGrafter"/>
</dbReference>
<dbReference type="GO" id="GO:0030378">
    <property type="term" value="F:serine racemase activity"/>
    <property type="evidence" value="ECO:0007669"/>
    <property type="project" value="TreeGrafter"/>
</dbReference>
<evidence type="ECO:0000256" key="5">
    <source>
        <dbReference type="ARBA" id="ARBA00010869"/>
    </source>
</evidence>
<evidence type="ECO:0000256" key="4">
    <source>
        <dbReference type="ARBA" id="ARBA00001946"/>
    </source>
</evidence>
<accession>A0A915YB66</accession>
<comment type="cofactor">
    <cofactor evidence="3">
        <name>Mn(2+)</name>
        <dbReference type="ChEBI" id="CHEBI:29035"/>
    </cofactor>
</comment>
<comment type="cofactor">
    <cofactor evidence="2">
        <name>pyridoxal 5'-phosphate</name>
        <dbReference type="ChEBI" id="CHEBI:597326"/>
    </cofactor>
</comment>
<dbReference type="InterPro" id="IPR036052">
    <property type="entry name" value="TrpB-like_PALP_sf"/>
</dbReference>
<dbReference type="EMBL" id="AP026867">
    <property type="protein sequence ID" value="BDS09838.1"/>
    <property type="molecule type" value="Genomic_DNA"/>
</dbReference>
<comment type="similarity">
    <text evidence="5">Belongs to the serine/threonine dehydratase family.</text>
</comment>
<keyword evidence="6" id="KW-0460">Magnesium</keyword>
<dbReference type="PANTHER" id="PTHR43050:SF1">
    <property type="entry name" value="SERINE RACEMASE"/>
    <property type="match status" value="1"/>
</dbReference>
<comment type="cofactor">
    <cofactor evidence="1">
        <name>Ca(2+)</name>
        <dbReference type="ChEBI" id="CHEBI:29108"/>
    </cofactor>
</comment>
<protein>
    <submittedName>
        <fullName evidence="10">Pyridoxal-phosphate dependent enzyme</fullName>
    </submittedName>
</protein>
<evidence type="ECO:0000256" key="1">
    <source>
        <dbReference type="ARBA" id="ARBA00001913"/>
    </source>
</evidence>
<evidence type="ECO:0000256" key="8">
    <source>
        <dbReference type="ARBA" id="ARBA00023239"/>
    </source>
</evidence>
<evidence type="ECO:0000259" key="9">
    <source>
        <dbReference type="Pfam" id="PF00291"/>
    </source>
</evidence>
<sequence>MKRLTDIPSLDDIEAAHEAIKPYIHRTPVLNNKSIDDIVGARVYFKCENFQKVGAFKIRGASCAILALDEAERAKGVATHSSGNHAQALALSAKTHGISSYIIMPNNAPLSKKNATLDYGANVIFCEATNESRQATLAKVVEETGAIYIPSFDHYNIIAGQATAAKELIEELINLDVIMAPIGGGGLMSGTALATHYLLPDARIIGAEPKAVDDAFRSFTTKRRATNTTTNSIADGLLTNIGDKTFEIITKYLDDIITVSESEIIAAMRLIWERMKIIVEPSSAVPFAAILQQKERFEGMEIGVILTGGNVDVNNLPF</sequence>